<dbReference type="SUPFAM" id="SSF69618">
    <property type="entry name" value="HemD-like"/>
    <property type="match status" value="1"/>
</dbReference>
<gene>
    <name evidence="2" type="ORF">HQ43_00460</name>
</gene>
<dbReference type="EMBL" id="JQZV01000001">
    <property type="protein sequence ID" value="KGN93644.1"/>
    <property type="molecule type" value="Genomic_DNA"/>
</dbReference>
<evidence type="ECO:0000313" key="2">
    <source>
        <dbReference type="EMBL" id="KGN93644.1"/>
    </source>
</evidence>
<sequence length="249" mass="28441">MSAKIKRILVSQPAPVTGKSPYITLSEQYGFEVDFKPFFSIQTLGTREFRDQKVNILDHTAIIFTSRTAIDHFFKLTQELRLTMPEDMKYFCHSAAIASYLQKYIVYRKRKVFYHESGQAAQFHALLLKHNKETYFIPGIEGLKEDIVAVLDSKKIPYSTSAIYRSVPNGFTKEEIDGYDLLIFFSPNGVTSLKSNYPEYKQNKQLLACFGEATASALRENGLEVNIEAPSPEFPSMTAALEHYIKKHK</sequence>
<dbReference type="CDD" id="cd06578">
    <property type="entry name" value="HemD"/>
    <property type="match status" value="1"/>
</dbReference>
<proteinExistence type="predicted"/>
<dbReference type="Proteomes" id="UP000030101">
    <property type="component" value="Unassembled WGS sequence"/>
</dbReference>
<organism evidence="2 3">
    <name type="scientific">Porphyromonas canoris</name>
    <dbReference type="NCBI Taxonomy" id="36875"/>
    <lineage>
        <taxon>Bacteria</taxon>
        <taxon>Pseudomonadati</taxon>
        <taxon>Bacteroidota</taxon>
        <taxon>Bacteroidia</taxon>
        <taxon>Bacteroidales</taxon>
        <taxon>Porphyromonadaceae</taxon>
        <taxon>Porphyromonas</taxon>
    </lineage>
</organism>
<reference evidence="2 3" key="1">
    <citation type="submission" date="2014-08" db="EMBL/GenBank/DDBJ databases">
        <title>Porphyromonas canoris strain:OH2762 Genome sequencing.</title>
        <authorList>
            <person name="Wallis C."/>
            <person name="Deusch O."/>
            <person name="O'Flynn C."/>
            <person name="Davis I."/>
            <person name="Jospin G."/>
            <person name="Darling A.E."/>
            <person name="Coil D.A."/>
            <person name="Alexiev A."/>
            <person name="Horsfall A."/>
            <person name="Kirkwood N."/>
            <person name="Harris S."/>
            <person name="Eisen J.A."/>
        </authorList>
    </citation>
    <scope>NUCLEOTIDE SEQUENCE [LARGE SCALE GENOMIC DNA]</scope>
    <source>
        <strain evidence="3">COT-108 OH2762</strain>
    </source>
</reference>
<keyword evidence="3" id="KW-1185">Reference proteome</keyword>
<feature type="domain" description="Tetrapyrrole biosynthesis uroporphyrinogen III synthase" evidence="1">
    <location>
        <begin position="22"/>
        <end position="238"/>
    </location>
</feature>
<dbReference type="InterPro" id="IPR003754">
    <property type="entry name" value="4pyrrol_synth_uPrphyn_synth"/>
</dbReference>
<dbReference type="InterPro" id="IPR036108">
    <property type="entry name" value="4pyrrol_syn_uPrphyn_synt_sf"/>
</dbReference>
<protein>
    <submittedName>
        <fullName evidence="2">Uroporphyrinogen-III synthase</fullName>
    </submittedName>
</protein>
<dbReference type="Pfam" id="PF02602">
    <property type="entry name" value="HEM4"/>
    <property type="match status" value="1"/>
</dbReference>
<evidence type="ECO:0000259" key="1">
    <source>
        <dbReference type="Pfam" id="PF02602"/>
    </source>
</evidence>
<evidence type="ECO:0000313" key="3">
    <source>
        <dbReference type="Proteomes" id="UP000030101"/>
    </source>
</evidence>
<name>A0ABR4XN71_9PORP</name>
<dbReference type="RefSeq" id="WP_036788273.1">
    <property type="nucleotide sequence ID" value="NZ_JQZV01000001.1"/>
</dbReference>
<comment type="caution">
    <text evidence="2">The sequence shown here is derived from an EMBL/GenBank/DDBJ whole genome shotgun (WGS) entry which is preliminary data.</text>
</comment>
<accession>A0ABR4XN71</accession>
<dbReference type="Gene3D" id="3.40.50.10090">
    <property type="match status" value="2"/>
</dbReference>